<evidence type="ECO:0008006" key="3">
    <source>
        <dbReference type="Google" id="ProtNLM"/>
    </source>
</evidence>
<dbReference type="EMBL" id="JBHSKS010000006">
    <property type="protein sequence ID" value="MFC5191980.1"/>
    <property type="molecule type" value="Genomic_DNA"/>
</dbReference>
<dbReference type="PROSITE" id="PS51257">
    <property type="entry name" value="PROKAR_LIPOPROTEIN"/>
    <property type="match status" value="1"/>
</dbReference>
<reference evidence="2" key="1">
    <citation type="journal article" date="2019" name="Int. J. Syst. Evol. Microbiol.">
        <title>The Global Catalogue of Microorganisms (GCM) 10K type strain sequencing project: providing services to taxonomists for standard genome sequencing and annotation.</title>
        <authorList>
            <consortium name="The Broad Institute Genomics Platform"/>
            <consortium name="The Broad Institute Genome Sequencing Center for Infectious Disease"/>
            <person name="Wu L."/>
            <person name="Ma J."/>
        </authorList>
    </citation>
    <scope>NUCLEOTIDE SEQUENCE [LARGE SCALE GENOMIC DNA]</scope>
    <source>
        <strain evidence="2">CGMCC 1.7030</strain>
    </source>
</reference>
<keyword evidence="2" id="KW-1185">Reference proteome</keyword>
<organism evidence="1 2">
    <name type="scientific">Algoriphagus aquatilis</name>
    <dbReference type="NCBI Taxonomy" id="490186"/>
    <lineage>
        <taxon>Bacteria</taxon>
        <taxon>Pseudomonadati</taxon>
        <taxon>Bacteroidota</taxon>
        <taxon>Cytophagia</taxon>
        <taxon>Cytophagales</taxon>
        <taxon>Cyclobacteriaceae</taxon>
        <taxon>Algoriphagus</taxon>
    </lineage>
</organism>
<evidence type="ECO:0000313" key="1">
    <source>
        <dbReference type="EMBL" id="MFC5191980.1"/>
    </source>
</evidence>
<dbReference type="SUPFAM" id="SSF101898">
    <property type="entry name" value="NHL repeat"/>
    <property type="match status" value="1"/>
</dbReference>
<comment type="caution">
    <text evidence="1">The sequence shown here is derived from an EMBL/GenBank/DDBJ whole genome shotgun (WGS) entry which is preliminary data.</text>
</comment>
<sequence>MKTYLILIVLSFILYSCNQESEKLNSLSNEWELVIEDSIQVDFMGEIWMGTFENGKGIVKDIPSEAVLQFDSTGKLLVNKILPKDGPGKIDWFEGLIVDEKGEIYASTSFNNIYHFDQDLNLIKTLEMPFAGEARGGMRNARNLAKWNNKLLLWYPGRDGISPYINHFYRDYPLLELFDISSQTSTPLIKTPTTSKFSSDEFFNRPYLQFTIESDSLYLTFSNEELIHVYALPDGKWARSFSFSPSDFKLYPGQKEPVTYEQMMTMSEARITGIYSDPKHLILTYEGGIDSETFVQYELKNRKNFHRYAEFNTSFLKVFSFDLGRWSNEIKIPAKVDLILNIESSDKSFYALRNDEFLGEEQDYITFYKLKLIRK</sequence>
<proteinExistence type="predicted"/>
<accession>A0ABW0BY18</accession>
<evidence type="ECO:0000313" key="2">
    <source>
        <dbReference type="Proteomes" id="UP001596163"/>
    </source>
</evidence>
<gene>
    <name evidence="1" type="ORF">ACFPIK_09385</name>
</gene>
<protein>
    <recommendedName>
        <fullName evidence="3">6-bladed beta-propeller protein</fullName>
    </recommendedName>
</protein>
<dbReference type="Proteomes" id="UP001596163">
    <property type="component" value="Unassembled WGS sequence"/>
</dbReference>
<name>A0ABW0BY18_9BACT</name>
<dbReference type="RefSeq" id="WP_377914544.1">
    <property type="nucleotide sequence ID" value="NZ_JBHSKS010000006.1"/>
</dbReference>